<dbReference type="GO" id="GO:0006260">
    <property type="term" value="P:DNA replication"/>
    <property type="evidence" value="ECO:0007669"/>
    <property type="project" value="InterPro"/>
</dbReference>
<evidence type="ECO:0000256" key="1">
    <source>
        <dbReference type="SAM" id="MobiDB-lite"/>
    </source>
</evidence>
<feature type="domain" description="OB" evidence="2">
    <location>
        <begin position="129"/>
        <end position="201"/>
    </location>
</feature>
<reference evidence="3 4" key="1">
    <citation type="journal article" date="2013" name="Genome Announc.">
        <title>Draft Genome Sequence of Arthrobacter gangotriensis Strain Lz1yT, Isolated from a Penguin Rookery Soil Sample Collected in Antarctica, near the Indian Station Dakshin Gangotri.</title>
        <authorList>
            <person name="Shivaji S."/>
            <person name="Ara S."/>
            <person name="Bandi S."/>
            <person name="Singh A."/>
            <person name="Kumar Pinnaka A."/>
        </authorList>
    </citation>
    <scope>NUCLEOTIDE SEQUENCE [LARGE SCALE GENOMIC DNA]</scope>
    <source>
        <strain evidence="3 4">Lz1y</strain>
    </source>
</reference>
<dbReference type="PANTHER" id="PTHR32294:SF5">
    <property type="entry name" value="DNA POLYMERASE III POLC-TYPE"/>
    <property type="match status" value="1"/>
</dbReference>
<dbReference type="InterPro" id="IPR004365">
    <property type="entry name" value="NA-bd_OB_tRNA"/>
</dbReference>
<keyword evidence="4" id="KW-1185">Reference proteome</keyword>
<dbReference type="eggNOG" id="COG0587">
    <property type="taxonomic scope" value="Bacteria"/>
</dbReference>
<evidence type="ECO:0000313" key="3">
    <source>
        <dbReference type="EMBL" id="EMQ97681.1"/>
    </source>
</evidence>
<dbReference type="InterPro" id="IPR004805">
    <property type="entry name" value="DnaE2/DnaE/PolC"/>
</dbReference>
<dbReference type="GO" id="GO:0003676">
    <property type="term" value="F:nucleic acid binding"/>
    <property type="evidence" value="ECO:0007669"/>
    <property type="project" value="InterPro"/>
</dbReference>
<organism evidence="3 4">
    <name type="scientific">Paeniglutamicibacter gangotriensis Lz1y</name>
    <dbReference type="NCBI Taxonomy" id="1276920"/>
    <lineage>
        <taxon>Bacteria</taxon>
        <taxon>Bacillati</taxon>
        <taxon>Actinomycetota</taxon>
        <taxon>Actinomycetes</taxon>
        <taxon>Micrococcales</taxon>
        <taxon>Micrococcaceae</taxon>
        <taxon>Paeniglutamicibacter</taxon>
    </lineage>
</organism>
<feature type="region of interest" description="Disordered" evidence="1">
    <location>
        <begin position="214"/>
        <end position="239"/>
    </location>
</feature>
<gene>
    <name evidence="3" type="ORF">ADIAG_03061</name>
</gene>
<dbReference type="PANTHER" id="PTHR32294">
    <property type="entry name" value="DNA POLYMERASE III SUBUNIT ALPHA"/>
    <property type="match status" value="1"/>
</dbReference>
<dbReference type="EMBL" id="AOCK01000009">
    <property type="protein sequence ID" value="EMQ97681.1"/>
    <property type="molecule type" value="Genomic_DNA"/>
</dbReference>
<dbReference type="AlphaFoldDB" id="M7MRN8"/>
<dbReference type="GO" id="GO:0008408">
    <property type="term" value="F:3'-5' exonuclease activity"/>
    <property type="evidence" value="ECO:0007669"/>
    <property type="project" value="InterPro"/>
</dbReference>
<protein>
    <submittedName>
        <fullName evidence="3">DNA polymerase III subunit alpha</fullName>
    </submittedName>
</protein>
<dbReference type="STRING" id="1276920.ADIAG_03061"/>
<comment type="caution">
    <text evidence="3">The sequence shown here is derived from an EMBL/GenBank/DDBJ whole genome shotgun (WGS) entry which is preliminary data.</text>
</comment>
<name>M7MRN8_9MICC</name>
<dbReference type="CDD" id="cd04485">
    <property type="entry name" value="DnaE_OBF"/>
    <property type="match status" value="1"/>
</dbReference>
<evidence type="ECO:0000259" key="2">
    <source>
        <dbReference type="Pfam" id="PF01336"/>
    </source>
</evidence>
<feature type="compositionally biased region" description="Polar residues" evidence="1">
    <location>
        <begin position="227"/>
        <end position="239"/>
    </location>
</feature>
<accession>M7MRN8</accession>
<dbReference type="PATRIC" id="fig|1276920.7.peg.3066"/>
<proteinExistence type="predicted"/>
<sequence>MRARSGLSRTSLNHFAALGAFDSLQARTGRGNRADLIEHLRTPAGKVLPQRYRPIHGQLALPLGDLDFANMAIGAAQTPLDEVVRTELDLMSIDVTAHLMESHAPLLRSLGVSHSQDLLGMRNGTEVLVAGVRVATQTPPMRGGRRVVFISVDDGTGCVDATFFHEAQQRCGPLLFSTRLLLIHGLTRRTGPRGISLQALDAWDLSEKSALPGPGYLSDPARARNESFGSSTKPVRKTGQSLAARMAAEDLDTRGYLGA</sequence>
<evidence type="ECO:0000313" key="4">
    <source>
        <dbReference type="Proteomes" id="UP000012015"/>
    </source>
</evidence>
<dbReference type="Proteomes" id="UP000012015">
    <property type="component" value="Unassembled WGS sequence"/>
</dbReference>
<dbReference type="Pfam" id="PF01336">
    <property type="entry name" value="tRNA_anti-codon"/>
    <property type="match status" value="1"/>
</dbReference>